<evidence type="ECO:0000259" key="4">
    <source>
        <dbReference type="Pfam" id="PF01156"/>
    </source>
</evidence>
<feature type="compositionally biased region" description="Low complexity" evidence="3">
    <location>
        <begin position="186"/>
        <end position="197"/>
    </location>
</feature>
<evidence type="ECO:0000313" key="5">
    <source>
        <dbReference type="EMBL" id="MFC4060467.1"/>
    </source>
</evidence>
<protein>
    <submittedName>
        <fullName evidence="5">Nucleoside hydrolase</fullName>
    </submittedName>
</protein>
<dbReference type="PANTHER" id="PTHR12304:SF4">
    <property type="entry name" value="URIDINE NUCLEOSIDASE"/>
    <property type="match status" value="1"/>
</dbReference>
<dbReference type="InterPro" id="IPR023186">
    <property type="entry name" value="IUNH"/>
</dbReference>
<dbReference type="GO" id="GO:0016787">
    <property type="term" value="F:hydrolase activity"/>
    <property type="evidence" value="ECO:0007669"/>
    <property type="project" value="UniProtKB-KW"/>
</dbReference>
<proteinExistence type="predicted"/>
<feature type="region of interest" description="Disordered" evidence="3">
    <location>
        <begin position="174"/>
        <end position="199"/>
    </location>
</feature>
<keyword evidence="2" id="KW-0326">Glycosidase</keyword>
<feature type="region of interest" description="Disordered" evidence="3">
    <location>
        <begin position="71"/>
        <end position="90"/>
    </location>
</feature>
<keyword evidence="1 5" id="KW-0378">Hydrolase</keyword>
<feature type="domain" description="Inosine/uridine-preferring nucleoside hydrolase" evidence="4">
    <location>
        <begin position="9"/>
        <end position="331"/>
    </location>
</feature>
<reference evidence="6" key="1">
    <citation type="journal article" date="2019" name="Int. J. Syst. Evol. Microbiol.">
        <title>The Global Catalogue of Microorganisms (GCM) 10K type strain sequencing project: providing services to taxonomists for standard genome sequencing and annotation.</title>
        <authorList>
            <consortium name="The Broad Institute Genomics Platform"/>
            <consortium name="The Broad Institute Genome Sequencing Center for Infectious Disease"/>
            <person name="Wu L."/>
            <person name="Ma J."/>
        </authorList>
    </citation>
    <scope>NUCLEOTIDE SEQUENCE [LARGE SCALE GENOMIC DNA]</scope>
    <source>
        <strain evidence="6">TBRC 4489</strain>
    </source>
</reference>
<comment type="caution">
    <text evidence="5">The sequence shown here is derived from an EMBL/GenBank/DDBJ whole genome shotgun (WGS) entry which is preliminary data.</text>
</comment>
<dbReference type="PANTHER" id="PTHR12304">
    <property type="entry name" value="INOSINE-URIDINE PREFERRING NUCLEOSIDE HYDROLASE"/>
    <property type="match status" value="1"/>
</dbReference>
<gene>
    <name evidence="5" type="ORF">ACFOWE_19350</name>
</gene>
<dbReference type="InterPro" id="IPR036452">
    <property type="entry name" value="Ribo_hydro-like"/>
</dbReference>
<dbReference type="InterPro" id="IPR001910">
    <property type="entry name" value="Inosine/uridine_hydrolase_dom"/>
</dbReference>
<dbReference type="Proteomes" id="UP001595850">
    <property type="component" value="Unassembled WGS sequence"/>
</dbReference>
<evidence type="ECO:0000256" key="2">
    <source>
        <dbReference type="ARBA" id="ARBA00023295"/>
    </source>
</evidence>
<dbReference type="SUPFAM" id="SSF53590">
    <property type="entry name" value="Nucleoside hydrolase"/>
    <property type="match status" value="1"/>
</dbReference>
<name>A0ABV8I8T2_9ACTN</name>
<evidence type="ECO:0000256" key="3">
    <source>
        <dbReference type="SAM" id="MobiDB-lite"/>
    </source>
</evidence>
<dbReference type="RefSeq" id="WP_377289741.1">
    <property type="nucleotide sequence ID" value="NZ_JBHSBM010000023.1"/>
</dbReference>
<dbReference type="Pfam" id="PF01156">
    <property type="entry name" value="IU_nuc_hydro"/>
    <property type="match status" value="1"/>
</dbReference>
<keyword evidence="6" id="KW-1185">Reference proteome</keyword>
<accession>A0ABV8I8T2</accession>
<organism evidence="5 6">
    <name type="scientific">Planomonospora corallina</name>
    <dbReference type="NCBI Taxonomy" id="1806052"/>
    <lineage>
        <taxon>Bacteria</taxon>
        <taxon>Bacillati</taxon>
        <taxon>Actinomycetota</taxon>
        <taxon>Actinomycetes</taxon>
        <taxon>Streptosporangiales</taxon>
        <taxon>Streptosporangiaceae</taxon>
        <taxon>Planomonospora</taxon>
    </lineage>
</organism>
<dbReference type="EMBL" id="JBHSBM010000023">
    <property type="protein sequence ID" value="MFC4060467.1"/>
    <property type="molecule type" value="Genomic_DNA"/>
</dbReference>
<evidence type="ECO:0000256" key="1">
    <source>
        <dbReference type="ARBA" id="ARBA00022801"/>
    </source>
</evidence>
<evidence type="ECO:0000313" key="6">
    <source>
        <dbReference type="Proteomes" id="UP001595850"/>
    </source>
</evidence>
<sequence>MRSAAATKVVIDCDPGVDDALAVAFALGSPELEVLGITTVAGNVPVERATGNALRLREFLGAHRVPVVPGSPRALVRDGPERTGRAHGPSGLGAAVLPEPVLPAADGHAADFLAETVRSSPGEVILIAIGPLTNVALALRREPRITGWTRGVVVLGGSHAPVGPGSPAVPVPVPVSGGAGDGDGTAPGSAPPAGTAPEFNLAADPEAAAAVFGADWTVTAIGLDVSGRVRAGAAVRERMRALGRLGRELLLPGLEHYGGARGDDPDQGPPVHDACAVARVLDPGVVPAVPARVTVDTGGPETAGTTVTVHRPDGPAGALVATGVDTGRFWELALAAYGRLAARLG</sequence>
<dbReference type="Gene3D" id="3.90.245.10">
    <property type="entry name" value="Ribonucleoside hydrolase-like"/>
    <property type="match status" value="1"/>
</dbReference>
<feature type="compositionally biased region" description="Basic and acidic residues" evidence="3">
    <location>
        <begin position="75"/>
        <end position="84"/>
    </location>
</feature>